<dbReference type="AlphaFoldDB" id="A0A3B0WA97"/>
<organism evidence="1">
    <name type="scientific">hydrothermal vent metagenome</name>
    <dbReference type="NCBI Taxonomy" id="652676"/>
    <lineage>
        <taxon>unclassified sequences</taxon>
        <taxon>metagenomes</taxon>
        <taxon>ecological metagenomes</taxon>
    </lineage>
</organism>
<dbReference type="EMBL" id="UOEX01000345">
    <property type="protein sequence ID" value="VAW40644.1"/>
    <property type="molecule type" value="Genomic_DNA"/>
</dbReference>
<reference evidence="1" key="1">
    <citation type="submission" date="2018-06" db="EMBL/GenBank/DDBJ databases">
        <authorList>
            <person name="Zhirakovskaya E."/>
        </authorList>
    </citation>
    <scope>NUCLEOTIDE SEQUENCE</scope>
</reference>
<name>A0A3B0WA97_9ZZZZ</name>
<proteinExistence type="predicted"/>
<gene>
    <name evidence="1" type="ORF">MNBD_DELTA03-1642</name>
</gene>
<feature type="non-terminal residue" evidence="1">
    <location>
        <position position="1"/>
    </location>
</feature>
<sequence>KEVGDSLHAGTQEPEKILIKRMKALDLKSGGLKDRTGIGRLYVSCKSDV</sequence>
<protein>
    <submittedName>
        <fullName evidence="1">Uncharacterized protein</fullName>
    </submittedName>
</protein>
<evidence type="ECO:0000313" key="1">
    <source>
        <dbReference type="EMBL" id="VAW40644.1"/>
    </source>
</evidence>
<accession>A0A3B0WA97</accession>